<comment type="caution">
    <text evidence="2">The sequence shown here is derived from an EMBL/GenBank/DDBJ whole genome shotgun (WGS) entry which is preliminary data.</text>
</comment>
<organism evidence="2 3">
    <name type="scientific">Anaeramoeba ignava</name>
    <name type="common">Anaerobic marine amoeba</name>
    <dbReference type="NCBI Taxonomy" id="1746090"/>
    <lineage>
        <taxon>Eukaryota</taxon>
        <taxon>Metamonada</taxon>
        <taxon>Anaeramoebidae</taxon>
        <taxon>Anaeramoeba</taxon>
    </lineage>
</organism>
<accession>A0A9Q0LWH2</accession>
<feature type="signal peptide" evidence="1">
    <location>
        <begin position="1"/>
        <end position="19"/>
    </location>
</feature>
<sequence>MFKIFVSLFLLIIILVVNSQTPTSCTTSFKDSNGVTHYYDFSAFMKKSTENPYIYEDLDNKYTYLFNICANVDNIVTCPCCTPSLATGWVIEAVKCY</sequence>
<feature type="chain" id="PRO_5040494119" evidence="1">
    <location>
        <begin position="20"/>
        <end position="97"/>
    </location>
</feature>
<evidence type="ECO:0000313" key="2">
    <source>
        <dbReference type="EMBL" id="KAJ5078590.1"/>
    </source>
</evidence>
<gene>
    <name evidence="2" type="ORF">M0811_04915</name>
</gene>
<dbReference type="AlphaFoldDB" id="A0A9Q0LWH2"/>
<keyword evidence="3" id="KW-1185">Reference proteome</keyword>
<evidence type="ECO:0000256" key="1">
    <source>
        <dbReference type="SAM" id="SignalP"/>
    </source>
</evidence>
<proteinExistence type="predicted"/>
<dbReference type="EMBL" id="JAPDFW010000053">
    <property type="protein sequence ID" value="KAJ5078590.1"/>
    <property type="molecule type" value="Genomic_DNA"/>
</dbReference>
<dbReference type="Proteomes" id="UP001149090">
    <property type="component" value="Unassembled WGS sequence"/>
</dbReference>
<reference evidence="2" key="1">
    <citation type="submission" date="2022-10" db="EMBL/GenBank/DDBJ databases">
        <title>Novel sulphate-reducing endosymbionts in the free-living metamonad Anaeramoeba.</title>
        <authorList>
            <person name="Jerlstrom-Hultqvist J."/>
            <person name="Cepicka I."/>
            <person name="Gallot-Lavallee L."/>
            <person name="Salas-Leiva D."/>
            <person name="Curtis B.A."/>
            <person name="Zahonova K."/>
            <person name="Pipaliya S."/>
            <person name="Dacks J."/>
            <person name="Roger A.J."/>
        </authorList>
    </citation>
    <scope>NUCLEOTIDE SEQUENCE</scope>
    <source>
        <strain evidence="2">BMAN</strain>
    </source>
</reference>
<evidence type="ECO:0000313" key="3">
    <source>
        <dbReference type="Proteomes" id="UP001149090"/>
    </source>
</evidence>
<protein>
    <submittedName>
        <fullName evidence="2">Uncharacterized protein</fullName>
    </submittedName>
</protein>
<dbReference type="Gene3D" id="2.70.130.10">
    <property type="entry name" value="Mannose-6-phosphate receptor binding domain"/>
    <property type="match status" value="1"/>
</dbReference>
<name>A0A9Q0LWH2_ANAIG</name>
<keyword evidence="1" id="KW-0732">Signal</keyword>
<dbReference type="SUPFAM" id="SSF50911">
    <property type="entry name" value="Mannose 6-phosphate receptor domain"/>
    <property type="match status" value="1"/>
</dbReference>
<dbReference type="InterPro" id="IPR009011">
    <property type="entry name" value="Man6P_isomerase_rcpt-bd_dom_sf"/>
</dbReference>